<gene>
    <name evidence="5" type="ORF">KQI89_16135</name>
</gene>
<dbReference type="GO" id="GO:0005524">
    <property type="term" value="F:ATP binding"/>
    <property type="evidence" value="ECO:0007669"/>
    <property type="project" value="UniProtKB-KW"/>
</dbReference>
<evidence type="ECO:0000256" key="2">
    <source>
        <dbReference type="ARBA" id="ARBA00022741"/>
    </source>
</evidence>
<dbReference type="InterPro" id="IPR003439">
    <property type="entry name" value="ABC_transporter-like_ATP-bd"/>
</dbReference>
<reference evidence="5 6" key="1">
    <citation type="submission" date="2021-06" db="EMBL/GenBank/DDBJ databases">
        <authorList>
            <person name="Sun Q."/>
            <person name="Li D."/>
        </authorList>
    </citation>
    <scope>NUCLEOTIDE SEQUENCE [LARGE SCALE GENOMIC DNA]</scope>
    <source>
        <strain evidence="5 6">MSJ-4</strain>
    </source>
</reference>
<proteinExistence type="predicted"/>
<organism evidence="5 6">
    <name type="scientific">Clostridium simiarum</name>
    <dbReference type="NCBI Taxonomy" id="2841506"/>
    <lineage>
        <taxon>Bacteria</taxon>
        <taxon>Bacillati</taxon>
        <taxon>Bacillota</taxon>
        <taxon>Clostridia</taxon>
        <taxon>Eubacteriales</taxon>
        <taxon>Clostridiaceae</taxon>
        <taxon>Clostridium</taxon>
    </lineage>
</organism>
<evidence type="ECO:0000313" key="6">
    <source>
        <dbReference type="Proteomes" id="UP000736583"/>
    </source>
</evidence>
<evidence type="ECO:0000256" key="1">
    <source>
        <dbReference type="ARBA" id="ARBA00022448"/>
    </source>
</evidence>
<comment type="caution">
    <text evidence="5">The sequence shown here is derived from an EMBL/GenBank/DDBJ whole genome shotgun (WGS) entry which is preliminary data.</text>
</comment>
<dbReference type="Pfam" id="PF00005">
    <property type="entry name" value="ABC_tran"/>
    <property type="match status" value="1"/>
</dbReference>
<dbReference type="SMART" id="SM00382">
    <property type="entry name" value="AAA"/>
    <property type="match status" value="1"/>
</dbReference>
<name>A0ABS6F440_9CLOT</name>
<dbReference type="Proteomes" id="UP000736583">
    <property type="component" value="Unassembled WGS sequence"/>
</dbReference>
<keyword evidence="6" id="KW-1185">Reference proteome</keyword>
<feature type="domain" description="ABC transporter" evidence="4">
    <location>
        <begin position="5"/>
        <end position="230"/>
    </location>
</feature>
<keyword evidence="3 5" id="KW-0067">ATP-binding</keyword>
<evidence type="ECO:0000259" key="4">
    <source>
        <dbReference type="PROSITE" id="PS50893"/>
    </source>
</evidence>
<dbReference type="PANTHER" id="PTHR42939">
    <property type="entry name" value="ABC TRANSPORTER ATP-BINDING PROTEIN ALBC-RELATED"/>
    <property type="match status" value="1"/>
</dbReference>
<evidence type="ECO:0000313" key="5">
    <source>
        <dbReference type="EMBL" id="MBU5593279.1"/>
    </source>
</evidence>
<keyword evidence="1" id="KW-0813">Transport</keyword>
<sequence length="291" mass="33087">MADAIKCENLSKFYGKLEAVKNINLTLEGDKIYGLLGRNGAGKSTLTNLIAAQIIRDSGHINIFGEEVFENTKALENICLVKEKEIPLEDDKVKRIFKFASILYKNWDEEYKEFLVKEFNLDTNKKYKNLSRGTKSIVGVIIGLASRAKITIFDEPSLGLDAAVREKFYNLLLQDYEEHKRTIILSTHLIDEVSNLFEEIIVMNKGEIILKEEIDTLLDKAHFLSGREEIILPLIKNKNIIHKEFFGATSIIGVLGKFEEGELKLLKDNNIDISPMSLQKLFIYITEGLNS</sequence>
<protein>
    <submittedName>
        <fullName evidence="5">ABC transporter ATP-binding protein</fullName>
    </submittedName>
</protein>
<dbReference type="RefSeq" id="WP_216457949.1">
    <property type="nucleotide sequence ID" value="NZ_JAHLQL010000008.1"/>
</dbReference>
<dbReference type="PANTHER" id="PTHR42939:SF1">
    <property type="entry name" value="ABC TRANSPORTER ATP-BINDING PROTEIN ALBC-RELATED"/>
    <property type="match status" value="1"/>
</dbReference>
<dbReference type="CDD" id="cd03230">
    <property type="entry name" value="ABC_DR_subfamily_A"/>
    <property type="match status" value="1"/>
</dbReference>
<dbReference type="InterPro" id="IPR003593">
    <property type="entry name" value="AAA+_ATPase"/>
</dbReference>
<dbReference type="InterPro" id="IPR051782">
    <property type="entry name" value="ABC_Transporter_VariousFunc"/>
</dbReference>
<accession>A0ABS6F440</accession>
<evidence type="ECO:0000256" key="3">
    <source>
        <dbReference type="ARBA" id="ARBA00022840"/>
    </source>
</evidence>
<dbReference type="PROSITE" id="PS50893">
    <property type="entry name" value="ABC_TRANSPORTER_2"/>
    <property type="match status" value="1"/>
</dbReference>
<dbReference type="EMBL" id="JAHLQL010000008">
    <property type="protein sequence ID" value="MBU5593279.1"/>
    <property type="molecule type" value="Genomic_DNA"/>
</dbReference>
<keyword evidence="2" id="KW-0547">Nucleotide-binding</keyword>